<dbReference type="InterPro" id="IPR000620">
    <property type="entry name" value="EamA_dom"/>
</dbReference>
<dbReference type="Proteomes" id="UP000008311">
    <property type="component" value="Unassembled WGS sequence"/>
</dbReference>
<dbReference type="SUPFAM" id="SSF103481">
    <property type="entry name" value="Multidrug resistance efflux transporter EmrE"/>
    <property type="match status" value="1"/>
</dbReference>
<evidence type="ECO:0000256" key="2">
    <source>
        <dbReference type="ARBA" id="ARBA00007635"/>
    </source>
</evidence>
<comment type="similarity">
    <text evidence="2 6">Belongs to the drug/metabolite transporter (DMT) superfamily. Plant drug/metabolite exporter (P-DME) (TC 2.A.7.4) family.</text>
</comment>
<feature type="transmembrane region" description="Helical" evidence="6">
    <location>
        <begin position="172"/>
        <end position="193"/>
    </location>
</feature>
<dbReference type="eggNOG" id="ENOG502QSV3">
    <property type="taxonomic scope" value="Eukaryota"/>
</dbReference>
<dbReference type="STRING" id="3988.B9S340"/>
<dbReference type="InParanoid" id="B9S340"/>
<evidence type="ECO:0000256" key="3">
    <source>
        <dbReference type="ARBA" id="ARBA00022692"/>
    </source>
</evidence>
<evidence type="ECO:0000256" key="6">
    <source>
        <dbReference type="RuleBase" id="RU363077"/>
    </source>
</evidence>
<dbReference type="AlphaFoldDB" id="B9S340"/>
<dbReference type="InterPro" id="IPR030184">
    <property type="entry name" value="WAT1-related"/>
</dbReference>
<evidence type="ECO:0000256" key="5">
    <source>
        <dbReference type="ARBA" id="ARBA00023136"/>
    </source>
</evidence>
<evidence type="ECO:0000256" key="1">
    <source>
        <dbReference type="ARBA" id="ARBA00004141"/>
    </source>
</evidence>
<reference evidence="9" key="1">
    <citation type="journal article" date="2010" name="Nat. Biotechnol.">
        <title>Draft genome sequence of the oilseed species Ricinus communis.</title>
        <authorList>
            <person name="Chan A.P."/>
            <person name="Crabtree J."/>
            <person name="Zhao Q."/>
            <person name="Lorenzi H."/>
            <person name="Orvis J."/>
            <person name="Puiu D."/>
            <person name="Melake-Berhan A."/>
            <person name="Jones K.M."/>
            <person name="Redman J."/>
            <person name="Chen G."/>
            <person name="Cahoon E.B."/>
            <person name="Gedil M."/>
            <person name="Stanke M."/>
            <person name="Haas B.J."/>
            <person name="Wortman J.R."/>
            <person name="Fraser-Liggett C.M."/>
            <person name="Ravel J."/>
            <person name="Rabinowicz P.D."/>
        </authorList>
    </citation>
    <scope>NUCLEOTIDE SEQUENCE [LARGE SCALE GENOMIC DNA]</scope>
    <source>
        <strain evidence="9">cv. Hale</strain>
    </source>
</reference>
<feature type="domain" description="EamA" evidence="7">
    <location>
        <begin position="132"/>
        <end position="244"/>
    </location>
</feature>
<dbReference type="EMBL" id="EQ973856">
    <property type="protein sequence ID" value="EEF41964.1"/>
    <property type="molecule type" value="Genomic_DNA"/>
</dbReference>
<sequence length="266" mass="29543">MANHRIFSDRMRLLLALFSLQLCYSGFHIVSRVALNIGVSKIVYPVYRNIIALLLLGPIAYFLEKKGKAPSYSRSAGPVLPPSITRNHGKSRILSPGTVLCISYFCSSNAKLSSCSYFHHGFCFRAPILKKYPAKLTVTSFTCFFGLVQFLGIAAFVETDLTNWKIQSGEELFTILYAGIVASSIIFSLQTWCIDKGGPVFVAIFQPMQTLLVAIMASLILGDQLYFGRIIGAILIMLGLYSVLWGKSEEKRVETDEKPETLTRTS</sequence>
<evidence type="ECO:0000313" key="8">
    <source>
        <dbReference type="EMBL" id="EEF41964.1"/>
    </source>
</evidence>
<comment type="subcellular location">
    <subcellularLocation>
        <location evidence="1 6">Membrane</location>
        <topology evidence="1 6">Multi-pass membrane protein</topology>
    </subcellularLocation>
</comment>
<keyword evidence="4 6" id="KW-1133">Transmembrane helix</keyword>
<keyword evidence="9" id="KW-1185">Reference proteome</keyword>
<feature type="transmembrane region" description="Helical" evidence="6">
    <location>
        <begin position="46"/>
        <end position="63"/>
    </location>
</feature>
<proteinExistence type="inferred from homology"/>
<feature type="transmembrane region" description="Helical" evidence="6">
    <location>
        <begin position="136"/>
        <end position="157"/>
    </location>
</feature>
<evidence type="ECO:0000313" key="9">
    <source>
        <dbReference type="Proteomes" id="UP000008311"/>
    </source>
</evidence>
<keyword evidence="5 6" id="KW-0472">Membrane</keyword>
<dbReference type="GO" id="GO:0022857">
    <property type="term" value="F:transmembrane transporter activity"/>
    <property type="evidence" value="ECO:0007669"/>
    <property type="project" value="InterPro"/>
</dbReference>
<protein>
    <recommendedName>
        <fullName evidence="6">WAT1-related protein</fullName>
    </recommendedName>
</protein>
<name>B9S340_RICCO</name>
<accession>B9S340</accession>
<organism evidence="8 9">
    <name type="scientific">Ricinus communis</name>
    <name type="common">Castor bean</name>
    <dbReference type="NCBI Taxonomy" id="3988"/>
    <lineage>
        <taxon>Eukaryota</taxon>
        <taxon>Viridiplantae</taxon>
        <taxon>Streptophyta</taxon>
        <taxon>Embryophyta</taxon>
        <taxon>Tracheophyta</taxon>
        <taxon>Spermatophyta</taxon>
        <taxon>Magnoliopsida</taxon>
        <taxon>eudicotyledons</taxon>
        <taxon>Gunneridae</taxon>
        <taxon>Pentapetalae</taxon>
        <taxon>rosids</taxon>
        <taxon>fabids</taxon>
        <taxon>Malpighiales</taxon>
        <taxon>Euphorbiaceae</taxon>
        <taxon>Acalyphoideae</taxon>
        <taxon>Acalypheae</taxon>
        <taxon>Ricinus</taxon>
    </lineage>
</organism>
<feature type="transmembrane region" description="Helical" evidence="6">
    <location>
        <begin position="226"/>
        <end position="244"/>
    </location>
</feature>
<evidence type="ECO:0000259" key="7">
    <source>
        <dbReference type="Pfam" id="PF00892"/>
    </source>
</evidence>
<dbReference type="GO" id="GO:0005886">
    <property type="term" value="C:plasma membrane"/>
    <property type="evidence" value="ECO:0000318"/>
    <property type="project" value="GO_Central"/>
</dbReference>
<dbReference type="Pfam" id="PF00892">
    <property type="entry name" value="EamA"/>
    <property type="match status" value="1"/>
</dbReference>
<gene>
    <name evidence="8" type="ORF">RCOM_1397260</name>
</gene>
<dbReference type="PANTHER" id="PTHR31218">
    <property type="entry name" value="WAT1-RELATED PROTEIN"/>
    <property type="match status" value="1"/>
</dbReference>
<keyword evidence="3 6" id="KW-0812">Transmembrane</keyword>
<feature type="transmembrane region" description="Helical" evidence="6">
    <location>
        <begin position="200"/>
        <end position="220"/>
    </location>
</feature>
<dbReference type="InterPro" id="IPR037185">
    <property type="entry name" value="EmrE-like"/>
</dbReference>
<evidence type="ECO:0000256" key="4">
    <source>
        <dbReference type="ARBA" id="ARBA00022989"/>
    </source>
</evidence>